<dbReference type="EMBL" id="JAUYZG010000025">
    <property type="protein sequence ID" value="KAK2867308.1"/>
    <property type="molecule type" value="Genomic_DNA"/>
</dbReference>
<feature type="compositionally biased region" description="Polar residues" evidence="1">
    <location>
        <begin position="1609"/>
        <end position="1624"/>
    </location>
</feature>
<feature type="compositionally biased region" description="Polar residues" evidence="1">
    <location>
        <begin position="303"/>
        <end position="314"/>
    </location>
</feature>
<dbReference type="Proteomes" id="UP001187343">
    <property type="component" value="Unassembled WGS sequence"/>
</dbReference>
<feature type="region of interest" description="Disordered" evidence="1">
    <location>
        <begin position="1524"/>
        <end position="1543"/>
    </location>
</feature>
<comment type="caution">
    <text evidence="2">The sequence shown here is derived from an EMBL/GenBank/DDBJ whole genome shotgun (WGS) entry which is preliminary data.</text>
</comment>
<feature type="compositionally biased region" description="Acidic residues" evidence="1">
    <location>
        <begin position="1436"/>
        <end position="1446"/>
    </location>
</feature>
<feature type="compositionally biased region" description="Basic residues" evidence="1">
    <location>
        <begin position="1525"/>
        <end position="1535"/>
    </location>
</feature>
<evidence type="ECO:0000256" key="1">
    <source>
        <dbReference type="SAM" id="MobiDB-lite"/>
    </source>
</evidence>
<feature type="region of interest" description="Disordered" evidence="1">
    <location>
        <begin position="301"/>
        <end position="328"/>
    </location>
</feature>
<evidence type="ECO:0000313" key="2">
    <source>
        <dbReference type="EMBL" id="KAK2867308.1"/>
    </source>
</evidence>
<protein>
    <submittedName>
        <fullName evidence="2">Uncharacterized protein</fullName>
    </submittedName>
</protein>
<feature type="region of interest" description="Disordered" evidence="1">
    <location>
        <begin position="1"/>
        <end position="21"/>
    </location>
</feature>
<feature type="compositionally biased region" description="Polar residues" evidence="1">
    <location>
        <begin position="1"/>
        <end position="15"/>
    </location>
</feature>
<feature type="compositionally biased region" description="Polar residues" evidence="1">
    <location>
        <begin position="809"/>
        <end position="829"/>
    </location>
</feature>
<sequence length="1782" mass="197139">MQANSQQSGQLQNLHGQGATPGGGTSQNFYQLCLPPRAASPLCSGQTATGNYLTCTLQMATSNQNLTSSVQATRGTQLAQENNHNSNHGMLTGKQDSQIILWNMPSNCQIFLPANNINLQGVSNKNGPNMSHCAFNSTNGLYMQQQTTSSAAGPNNFLQFNASLSEARINVNASNLQSRQHYANAPTNLPKNSSKTRTSLPSDLKYCSPTENAHHAQSSLVDGHLYQLFAEKSNNATVQTYYTCVQNLQQNNAAQRAVAVVTPLSPVGTAPVNVSDNSANVKMNARPVQETVHHQPNIPHLLVNQTGEPNNPTSKHQRPKSAEPRLNDGLCNLVGARSPVLADESTSQSCHTSSAQLESVVAEQNKSVPIQMQNEPAEKTNQNCTTTDKKTLDNIPSTEWSLDRLSALMVVIQHMEDGYQKNQKTDPGREILRLYWNGDCSKFSEAVDSGIYQSIMEEVYVYSPMNEPVILRQILNDARSNVIEGFHVLKHNEEPPKMTYKSSWLNLNENVDDIDKECGYSWFYRSLQNVPEHEAPSKLQETTEKPSLIRSNLPLEEENKLPADKPTPNNGSLHENVPVSFNGQSPPVTDISCSQKHDYQVTEITNSQQSITSSLEATVVADLDKRGVPNGMSSSDYQLGARCVVSAKSTSQSNYTNSPKPIHVVAEEQEIVLSSQMQVGSSGKMLNNDCVILDENVRCETMPKPSREFPVHINEVETDQINTSATKMKVFPHEMARQCLDNGMKDHKSAACPDKRKVSLLNTPQVLETISTEEQVRRQMLEGKAKNSASMVLAMLSARYKSSLAEQNQITDKVQQEEQISLENGSREQSPVALNAQSPPVIENFSPPLCEQQTNCQPNTVNPLKGMTNLVRTLEKRNASLSKYQKFIEKHGGLKKKHKPSSTVSKLVNNFGNTVRAKSPILIDDSSSQSDCTIDTPTDSPVVDPKPCLSVQSNEDNIVEMDTSSSVKLDVLTQEMAKQCFAEDEDLAVPKSATLRLDDPVCNRANDKSDYASPPRLYPVLARPSQARNEFDEEMPEIDCVLSNENLRCETNPKPSQELPVNMNEEEGLEMDVSASIKINVLTQEVAKQCFAQLMQIDGSVSPVDYASPPMLHPVLAEPSRVQSDEEMPEIECVLTDKRCDTDPKPGQELSLEMNEEEIVKLDTSACMMINVLPHDLAMQCFADQMMEDEDIAAPEMKRKACLLNSPQDTVSTKEQTTMGRLEVTDGLAILSSCASPPKLDPVIAEPSQMQDKSNEEMPEIDCMLSVENLRSETDLKPTQELHVNVNKEVTGKIGGLDSIKINVLPHEMAELWFAGEPEKKDLQKDLSVRTFTENQVKAEVMELKSEKEVLLEDVKLEEWNGDGKLESYCCLAKWFQSLEFGNGSLCMCQIKAEMREKEIKIEAHSTSLEVQTTDSPGECKQVEMEDAALERTDDSEVTDDSEDECPVLHDPTKDKSKIVKDPSSSEEASKVETETSEQERNELTTKCGTNVAPMIEIEQDTPAPDLKTNTVCLALYGSSSGKGNKLKLTKRHKEKVSCEEPPKTLQVTINSYQKIKDNSESTKRKSVEADDDDATDRKGRIQGASLQNLARRKTLPLDFVSGLNKNGLSSTSVRKPLSLSGNVKSDVRLPEGKKRKRQHKQTTQQMSMNKFIIRGKNLPSKLLLSPEDVTKSKYELGNPALLPLDVSPTLEFKVLPESFNFEDGAEPNSAQADTPQSTQNGMSSSEEEAKRMKTSHAPTQGVWSFSPLKKRQTQPIQAADVSGSCSLFQEFKKKYQKKQCL</sequence>
<feature type="region of interest" description="Disordered" evidence="1">
    <location>
        <begin position="809"/>
        <end position="832"/>
    </location>
</feature>
<feature type="region of interest" description="Disordered" evidence="1">
    <location>
        <begin position="534"/>
        <end position="576"/>
    </location>
</feature>
<reference evidence="2" key="1">
    <citation type="submission" date="2023-08" db="EMBL/GenBank/DDBJ databases">
        <title>Chromosome-level Genome Assembly of mud carp (Cirrhinus molitorella).</title>
        <authorList>
            <person name="Liu H."/>
        </authorList>
    </citation>
    <scope>NUCLEOTIDE SEQUENCE</scope>
    <source>
        <strain evidence="2">Prfri</strain>
        <tissue evidence="2">Muscle</tissue>
    </source>
</reference>
<feature type="region of interest" description="Disordered" evidence="1">
    <location>
        <begin position="1551"/>
        <end position="1584"/>
    </location>
</feature>
<organism evidence="2 3">
    <name type="scientific">Cirrhinus molitorella</name>
    <name type="common">mud carp</name>
    <dbReference type="NCBI Taxonomy" id="172907"/>
    <lineage>
        <taxon>Eukaryota</taxon>
        <taxon>Metazoa</taxon>
        <taxon>Chordata</taxon>
        <taxon>Craniata</taxon>
        <taxon>Vertebrata</taxon>
        <taxon>Euteleostomi</taxon>
        <taxon>Actinopterygii</taxon>
        <taxon>Neopterygii</taxon>
        <taxon>Teleostei</taxon>
        <taxon>Ostariophysi</taxon>
        <taxon>Cypriniformes</taxon>
        <taxon>Cyprinidae</taxon>
        <taxon>Labeoninae</taxon>
        <taxon>Labeonini</taxon>
        <taxon>Cirrhinus</taxon>
    </lineage>
</organism>
<evidence type="ECO:0000313" key="3">
    <source>
        <dbReference type="Proteomes" id="UP001187343"/>
    </source>
</evidence>
<feature type="compositionally biased region" description="Polar residues" evidence="1">
    <location>
        <begin position="567"/>
        <end position="576"/>
    </location>
</feature>
<feature type="compositionally biased region" description="Basic and acidic residues" evidence="1">
    <location>
        <begin position="1447"/>
        <end position="1461"/>
    </location>
</feature>
<feature type="region of interest" description="Disordered" evidence="1">
    <location>
        <begin position="1609"/>
        <end position="1648"/>
    </location>
</feature>
<feature type="compositionally biased region" description="Basic and acidic residues" evidence="1">
    <location>
        <begin position="534"/>
        <end position="544"/>
    </location>
</feature>
<proteinExistence type="predicted"/>
<feature type="compositionally biased region" description="Basic and acidic residues" evidence="1">
    <location>
        <begin position="1468"/>
        <end position="1484"/>
    </location>
</feature>
<keyword evidence="3" id="KW-1185">Reference proteome</keyword>
<feature type="region of interest" description="Disordered" evidence="1">
    <location>
        <begin position="1428"/>
        <end position="1485"/>
    </location>
</feature>
<gene>
    <name evidence="2" type="ORF">Q8A67_025425</name>
</gene>
<feature type="compositionally biased region" description="Basic and acidic residues" evidence="1">
    <location>
        <begin position="1555"/>
        <end position="1569"/>
    </location>
</feature>
<name>A0AA88NZP9_9TELE</name>
<accession>A0AA88NZP9</accession>
<feature type="compositionally biased region" description="Polar residues" evidence="1">
    <location>
        <begin position="1709"/>
        <end position="1725"/>
    </location>
</feature>
<feature type="region of interest" description="Disordered" evidence="1">
    <location>
        <begin position="182"/>
        <end position="201"/>
    </location>
</feature>
<feature type="region of interest" description="Disordered" evidence="1">
    <location>
        <begin position="1702"/>
        <end position="1749"/>
    </location>
</feature>